<dbReference type="GeneTree" id="ENSGT00530000067979"/>
<dbReference type="PROSITE" id="PS50231">
    <property type="entry name" value="RICIN_B_LECTIN"/>
    <property type="match status" value="1"/>
</dbReference>
<reference evidence="4 5" key="1">
    <citation type="journal article" date="2019" name="Proc. Natl. Acad. Sci. U.S.A.">
        <title>Regulatory changes in pterin and carotenoid genes underlie balanced color polymorphisms in the wall lizard.</title>
        <authorList>
            <person name="Andrade P."/>
            <person name="Pinho C."/>
            <person name="Perez I de Lanuza G."/>
            <person name="Afonso S."/>
            <person name="Brejcha J."/>
            <person name="Rubin C.J."/>
            <person name="Wallerman O."/>
            <person name="Pereira P."/>
            <person name="Sabatino S.J."/>
            <person name="Bellati A."/>
            <person name="Pellitteri-Rosa D."/>
            <person name="Bosakova Z."/>
            <person name="Bunikis I."/>
            <person name="Carretero M.A."/>
            <person name="Feiner N."/>
            <person name="Marsik P."/>
            <person name="Pauperio F."/>
            <person name="Salvi D."/>
            <person name="Soler L."/>
            <person name="While G.M."/>
            <person name="Uller T."/>
            <person name="Font E."/>
            <person name="Andersson L."/>
            <person name="Carneiro M."/>
        </authorList>
    </citation>
    <scope>NUCLEOTIDE SEQUENCE</scope>
</reference>
<dbReference type="InterPro" id="IPR035992">
    <property type="entry name" value="Ricin_B-like_lectins"/>
</dbReference>
<reference evidence="4" key="3">
    <citation type="submission" date="2025-09" db="UniProtKB">
        <authorList>
            <consortium name="Ensembl"/>
        </authorList>
    </citation>
    <scope>IDENTIFICATION</scope>
</reference>
<evidence type="ECO:0000259" key="3">
    <source>
        <dbReference type="SMART" id="SM00458"/>
    </source>
</evidence>
<sequence>MKLFKLSLSWTFFLPWLQVPGGDGFLIRNARLQKCVHASSHEIGRVGLADCKPQSAQYHWTWDAATRAIVHWKTGLCLTVPKAQEFAPAQLESCGGDRARQAWVCSRKGHLTLQGLGLHLSTKQEGHKAFLAREKDKFSRWKTETEEIVCAADLAAAPVLSIPVEEFVDPQVWVPEDKTTALSEIGTSFIDTRPTSPAIVEEPNITSNLPKNEDVILEADDERHMPHKKHQRKGAAPRSTGTNWKTVILVLSPLAFILGVTILILNIRYNRKKRKQKLSPLKTCRVVHEERPPLPRLGCCSEMVRSSHRGCICMKSNSGSGRLVIKHIWHPHVAGRYVKMASSHLMLLWYIPPTRTSQPQKCKYEIGL</sequence>
<dbReference type="CDD" id="cd23412">
    <property type="entry name" value="beta-trefoil_Ricin_unchar"/>
    <property type="match status" value="1"/>
</dbReference>
<keyword evidence="2" id="KW-0732">Signal</keyword>
<evidence type="ECO:0000313" key="5">
    <source>
        <dbReference type="Proteomes" id="UP000472272"/>
    </source>
</evidence>
<evidence type="ECO:0000256" key="1">
    <source>
        <dbReference type="SAM" id="Phobius"/>
    </source>
</evidence>
<keyword evidence="1" id="KW-0472">Membrane</keyword>
<feature type="transmembrane region" description="Helical" evidence="1">
    <location>
        <begin position="247"/>
        <end position="267"/>
    </location>
</feature>
<feature type="domain" description="Ricin B lectin" evidence="3">
    <location>
        <begin position="22"/>
        <end position="144"/>
    </location>
</feature>
<keyword evidence="1" id="KW-1133">Transmembrane helix</keyword>
<dbReference type="InterPro" id="IPR000772">
    <property type="entry name" value="Ricin_B_lectin"/>
</dbReference>
<organism evidence="4 5">
    <name type="scientific">Podarcis muralis</name>
    <name type="common">Wall lizard</name>
    <name type="synonym">Lacerta muralis</name>
    <dbReference type="NCBI Taxonomy" id="64176"/>
    <lineage>
        <taxon>Eukaryota</taxon>
        <taxon>Metazoa</taxon>
        <taxon>Chordata</taxon>
        <taxon>Craniata</taxon>
        <taxon>Vertebrata</taxon>
        <taxon>Euteleostomi</taxon>
        <taxon>Lepidosauria</taxon>
        <taxon>Squamata</taxon>
        <taxon>Bifurcata</taxon>
        <taxon>Unidentata</taxon>
        <taxon>Episquamata</taxon>
        <taxon>Laterata</taxon>
        <taxon>Lacertibaenia</taxon>
        <taxon>Lacertidae</taxon>
        <taxon>Podarcis</taxon>
    </lineage>
</organism>
<dbReference type="SUPFAM" id="SSF50370">
    <property type="entry name" value="Ricin B-like lectins"/>
    <property type="match status" value="1"/>
</dbReference>
<evidence type="ECO:0000313" key="4">
    <source>
        <dbReference type="Ensembl" id="ENSPMRP00000020923.1"/>
    </source>
</evidence>
<dbReference type="SMART" id="SM00458">
    <property type="entry name" value="RICIN"/>
    <property type="match status" value="1"/>
</dbReference>
<dbReference type="AlphaFoldDB" id="A0A670J8Y2"/>
<dbReference type="Ensembl" id="ENSPMRT00000022221.1">
    <property type="protein sequence ID" value="ENSPMRP00000020923.1"/>
    <property type="gene ID" value="ENSPMRG00000013599.1"/>
</dbReference>
<dbReference type="PANTHER" id="PTHR36129:SF2">
    <property type="entry name" value="RICIN B LECTIN DOMAIN-CONTAINING PROTEIN"/>
    <property type="match status" value="1"/>
</dbReference>
<name>A0A670J8Y2_PODMU</name>
<keyword evidence="5" id="KW-1185">Reference proteome</keyword>
<dbReference type="Proteomes" id="UP000472272">
    <property type="component" value="Chromosome 11"/>
</dbReference>
<keyword evidence="1" id="KW-0812">Transmembrane</keyword>
<reference evidence="4" key="2">
    <citation type="submission" date="2025-08" db="UniProtKB">
        <authorList>
            <consortium name="Ensembl"/>
        </authorList>
    </citation>
    <scope>IDENTIFICATION</scope>
</reference>
<dbReference type="Gene3D" id="2.80.10.50">
    <property type="match status" value="1"/>
</dbReference>
<proteinExistence type="predicted"/>
<protein>
    <recommendedName>
        <fullName evidence="3">Ricin B lectin domain-containing protein</fullName>
    </recommendedName>
</protein>
<accession>A0A670J8Y2</accession>
<feature type="signal peptide" evidence="2">
    <location>
        <begin position="1"/>
        <end position="24"/>
    </location>
</feature>
<dbReference type="PANTHER" id="PTHR36129">
    <property type="entry name" value="ORGANIC SOLUTE TRANSPORTER SUBUNIT BETA-RELATED"/>
    <property type="match status" value="1"/>
</dbReference>
<evidence type="ECO:0000256" key="2">
    <source>
        <dbReference type="SAM" id="SignalP"/>
    </source>
</evidence>
<dbReference type="Pfam" id="PF00652">
    <property type="entry name" value="Ricin_B_lectin"/>
    <property type="match status" value="1"/>
</dbReference>
<dbReference type="InterPro" id="IPR052678">
    <property type="entry name" value="OST-beta_subunit"/>
</dbReference>
<feature type="chain" id="PRO_5025339018" description="Ricin B lectin domain-containing protein" evidence="2">
    <location>
        <begin position="25"/>
        <end position="368"/>
    </location>
</feature>